<name>A0A917QDB0_9NOCA</name>
<feature type="domain" description="Amine oxidase" evidence="5">
    <location>
        <begin position="15"/>
        <end position="447"/>
    </location>
</feature>
<feature type="binding site" evidence="4">
    <location>
        <position position="16"/>
    </location>
    <ligand>
        <name>FAD</name>
        <dbReference type="ChEBI" id="CHEBI:57692"/>
    </ligand>
</feature>
<protein>
    <submittedName>
        <fullName evidence="6">Putrescine oxidase</fullName>
    </submittedName>
</protein>
<comment type="caution">
    <text evidence="6">The sequence shown here is derived from an EMBL/GenBank/DDBJ whole genome shotgun (WGS) entry which is preliminary data.</text>
</comment>
<reference evidence="6" key="2">
    <citation type="submission" date="2020-09" db="EMBL/GenBank/DDBJ databases">
        <authorList>
            <person name="Sun Q."/>
            <person name="Zhou Y."/>
        </authorList>
    </citation>
    <scope>NUCLEOTIDE SEQUENCE</scope>
    <source>
        <strain evidence="6">CGMCC 4.7278</strain>
    </source>
</reference>
<dbReference type="InterPro" id="IPR002937">
    <property type="entry name" value="Amino_oxidase"/>
</dbReference>
<dbReference type="InterPro" id="IPR001613">
    <property type="entry name" value="Flavin_amine_oxidase"/>
</dbReference>
<dbReference type="PRINTS" id="PR00757">
    <property type="entry name" value="AMINEOXDASEF"/>
</dbReference>
<accession>A0A917QDB0</accession>
<evidence type="ECO:0000259" key="5">
    <source>
        <dbReference type="Pfam" id="PF01593"/>
    </source>
</evidence>
<keyword evidence="3" id="KW-0560">Oxidoreductase</keyword>
<proteinExistence type="inferred from homology"/>
<keyword evidence="7" id="KW-1185">Reference proteome</keyword>
<dbReference type="InterPro" id="IPR036188">
    <property type="entry name" value="FAD/NAD-bd_sf"/>
</dbReference>
<gene>
    <name evidence="6" type="ORF">GCM10011591_15200</name>
</gene>
<dbReference type="Pfam" id="PF01593">
    <property type="entry name" value="Amino_oxidase"/>
    <property type="match status" value="1"/>
</dbReference>
<reference evidence="6" key="1">
    <citation type="journal article" date="2014" name="Int. J. Syst. Evol. Microbiol.">
        <title>Complete genome sequence of Corynebacterium casei LMG S-19264T (=DSM 44701T), isolated from a smear-ripened cheese.</title>
        <authorList>
            <consortium name="US DOE Joint Genome Institute (JGI-PGF)"/>
            <person name="Walter F."/>
            <person name="Albersmeier A."/>
            <person name="Kalinowski J."/>
            <person name="Ruckert C."/>
        </authorList>
    </citation>
    <scope>NUCLEOTIDE SEQUENCE</scope>
    <source>
        <strain evidence="6">CGMCC 4.7278</strain>
    </source>
</reference>
<evidence type="ECO:0000313" key="7">
    <source>
        <dbReference type="Proteomes" id="UP000612956"/>
    </source>
</evidence>
<dbReference type="SUPFAM" id="SSF54373">
    <property type="entry name" value="FAD-linked reductases, C-terminal domain"/>
    <property type="match status" value="1"/>
</dbReference>
<dbReference type="InterPro" id="IPR050703">
    <property type="entry name" value="Flavin_MAO"/>
</dbReference>
<comment type="cofactor">
    <cofactor evidence="1">
        <name>FAD</name>
        <dbReference type="ChEBI" id="CHEBI:57692"/>
    </cofactor>
</comment>
<dbReference type="Proteomes" id="UP000612956">
    <property type="component" value="Unassembled WGS sequence"/>
</dbReference>
<organism evidence="6 7">
    <name type="scientific">Nocardia camponoti</name>
    <dbReference type="NCBI Taxonomy" id="1616106"/>
    <lineage>
        <taxon>Bacteria</taxon>
        <taxon>Bacillati</taxon>
        <taxon>Actinomycetota</taxon>
        <taxon>Actinomycetes</taxon>
        <taxon>Mycobacteriales</taxon>
        <taxon>Nocardiaceae</taxon>
        <taxon>Nocardia</taxon>
    </lineage>
</organism>
<feature type="binding site" evidence="4">
    <location>
        <position position="235"/>
    </location>
    <ligand>
        <name>FAD</name>
        <dbReference type="ChEBI" id="CHEBI:57692"/>
    </ligand>
</feature>
<dbReference type="GO" id="GO:0016491">
    <property type="term" value="F:oxidoreductase activity"/>
    <property type="evidence" value="ECO:0007669"/>
    <property type="project" value="UniProtKB-KW"/>
</dbReference>
<comment type="similarity">
    <text evidence="2">Belongs to the flavin monoamine oxidase family.</text>
</comment>
<feature type="binding site" evidence="4">
    <location>
        <begin position="35"/>
        <end position="36"/>
    </location>
    <ligand>
        <name>FAD</name>
        <dbReference type="ChEBI" id="CHEBI:57692"/>
    </ligand>
</feature>
<dbReference type="PANTHER" id="PTHR43563">
    <property type="entry name" value="AMINE OXIDASE"/>
    <property type="match status" value="1"/>
</dbReference>
<evidence type="ECO:0000256" key="3">
    <source>
        <dbReference type="ARBA" id="ARBA00023002"/>
    </source>
</evidence>
<dbReference type="RefSeq" id="WP_188828027.1">
    <property type="nucleotide sequence ID" value="NZ_BMMW01000001.1"/>
</dbReference>
<evidence type="ECO:0000256" key="2">
    <source>
        <dbReference type="ARBA" id="ARBA00005995"/>
    </source>
</evidence>
<sequence length="456" mass="49376">MPAFTRDVAIIGAGLSGLTAATELRKAGVSVVVVEARDRVGGRTWTGDIDGAMIEIGGQWLSPHHTAALDLVKELGLETFSRHRIGESIYLAADGERHLFTGDVFPAPAATTKEIQRLLTLLDTLAAEVGADQPWAHPRAAELDAVPFPLWLARESDDEYARETVAFYVSGAMLTKPAHTLSTLQALHMAAAQGSYTNLATDTFMLDKRVVGGMQQVSQRLAASLGDDVVLNAPVRRMEWSDEGVTVIADGDLEVRADQAILAIPPTLYPSISFAPPLPRLRNQMYQHMSFGFVVKIHAVYDKPFWRAKGLSGTGFSDTDLLSEIYDNTNYDADNGALVGFIVNEQADAYFAMDADARKEAALASFVRYLGPEAANPTVFYESDWGAEEFTGGAYGVSFDFGGLTRYGASLRTPLGPIHFACSDLAGQGFQHIDGAVRMGRRAAEEIVERRKASVL</sequence>
<dbReference type="AlphaFoldDB" id="A0A917QDB0"/>
<evidence type="ECO:0000256" key="4">
    <source>
        <dbReference type="PIRSR" id="PIRSR601613-1"/>
    </source>
</evidence>
<evidence type="ECO:0000313" key="6">
    <source>
        <dbReference type="EMBL" id="GGK44556.1"/>
    </source>
</evidence>
<dbReference type="PANTHER" id="PTHR43563:SF1">
    <property type="entry name" value="AMINE OXIDASE [FLAVIN-CONTAINING] B"/>
    <property type="match status" value="1"/>
</dbReference>
<evidence type="ECO:0000256" key="1">
    <source>
        <dbReference type="ARBA" id="ARBA00001974"/>
    </source>
</evidence>
<feature type="binding site" evidence="4">
    <location>
        <position position="341"/>
    </location>
    <ligand>
        <name>substrate</name>
    </ligand>
</feature>
<dbReference type="SUPFAM" id="SSF51905">
    <property type="entry name" value="FAD/NAD(P)-binding domain"/>
    <property type="match status" value="1"/>
</dbReference>
<dbReference type="EMBL" id="BMMW01000001">
    <property type="protein sequence ID" value="GGK44556.1"/>
    <property type="molecule type" value="Genomic_DNA"/>
</dbReference>
<dbReference type="Gene3D" id="3.50.50.60">
    <property type="entry name" value="FAD/NAD(P)-binding domain"/>
    <property type="match status" value="1"/>
</dbReference>